<feature type="transmembrane region" description="Helical" evidence="1">
    <location>
        <begin position="89"/>
        <end position="109"/>
    </location>
</feature>
<keyword evidence="1" id="KW-1133">Transmembrane helix</keyword>
<gene>
    <name evidence="2" type="ORF">METZ01_LOCUS101900</name>
</gene>
<keyword evidence="1" id="KW-0812">Transmembrane</keyword>
<feature type="transmembrane region" description="Helical" evidence="1">
    <location>
        <begin position="12"/>
        <end position="29"/>
    </location>
</feature>
<dbReference type="AlphaFoldDB" id="A0A381W908"/>
<name>A0A381W908_9ZZZZ</name>
<accession>A0A381W908</accession>
<reference evidence="2" key="1">
    <citation type="submission" date="2018-05" db="EMBL/GenBank/DDBJ databases">
        <authorList>
            <person name="Lanie J.A."/>
            <person name="Ng W.-L."/>
            <person name="Kazmierczak K.M."/>
            <person name="Andrzejewski T.M."/>
            <person name="Davidsen T.M."/>
            <person name="Wayne K.J."/>
            <person name="Tettelin H."/>
            <person name="Glass J.I."/>
            <person name="Rusch D."/>
            <person name="Podicherti R."/>
            <person name="Tsui H.-C.T."/>
            <person name="Winkler M.E."/>
        </authorList>
    </citation>
    <scope>NUCLEOTIDE SEQUENCE</scope>
</reference>
<dbReference type="Pfam" id="PF19617">
    <property type="entry name" value="DUF6122"/>
    <property type="match status" value="1"/>
</dbReference>
<dbReference type="EMBL" id="UINC01011078">
    <property type="protein sequence ID" value="SVA49046.1"/>
    <property type="molecule type" value="Genomic_DNA"/>
</dbReference>
<evidence type="ECO:0000313" key="2">
    <source>
        <dbReference type="EMBL" id="SVA49046.1"/>
    </source>
</evidence>
<protein>
    <submittedName>
        <fullName evidence="2">Uncharacterized protein</fullName>
    </submittedName>
</protein>
<proteinExistence type="predicted"/>
<organism evidence="2">
    <name type="scientific">marine metagenome</name>
    <dbReference type="NCBI Taxonomy" id="408172"/>
    <lineage>
        <taxon>unclassified sequences</taxon>
        <taxon>metagenomes</taxon>
        <taxon>ecological metagenomes</taxon>
    </lineage>
</organism>
<sequence length="115" mass="13407">MDAFSVMERTLVHNFLHVFVLALAVWIFYREDWKNSFLLLMLTMIVDLDHLFANPFFDPQRCSIGFHPLHTEVATSLYALMLLHRKFRIFGLGLLIHMSLDGLDCAWMASMSTNK</sequence>
<dbReference type="InterPro" id="IPR046125">
    <property type="entry name" value="DUF6122"/>
</dbReference>
<evidence type="ECO:0000256" key="1">
    <source>
        <dbReference type="SAM" id="Phobius"/>
    </source>
</evidence>
<keyword evidence="1" id="KW-0472">Membrane</keyword>